<comment type="caution">
    <text evidence="1">The sequence shown here is derived from an EMBL/GenBank/DDBJ whole genome shotgun (WGS) entry which is preliminary data.</text>
</comment>
<proteinExistence type="predicted"/>
<dbReference type="HOGENOM" id="CLU_2957835_0_0_9"/>
<protein>
    <submittedName>
        <fullName evidence="1">Uncharacterized protein</fullName>
    </submittedName>
</protein>
<organism evidence="1 2">
    <name type="scientific">Roseburia intestinalis L1-82</name>
    <dbReference type="NCBI Taxonomy" id="536231"/>
    <lineage>
        <taxon>Bacteria</taxon>
        <taxon>Bacillati</taxon>
        <taxon>Bacillota</taxon>
        <taxon>Clostridia</taxon>
        <taxon>Lachnospirales</taxon>
        <taxon>Lachnospiraceae</taxon>
        <taxon>Roseburia</taxon>
    </lineage>
</organism>
<dbReference type="AlphaFoldDB" id="C7G613"/>
<name>C7G613_9FIRM</name>
<gene>
    <name evidence="1" type="ORF">ROSINTL182_05323</name>
</gene>
<evidence type="ECO:0000313" key="2">
    <source>
        <dbReference type="Proteomes" id="UP000004828"/>
    </source>
</evidence>
<dbReference type="Proteomes" id="UP000004828">
    <property type="component" value="Unassembled WGS sequence"/>
</dbReference>
<dbReference type="EMBL" id="ABYJ02000013">
    <property type="protein sequence ID" value="EEV02751.1"/>
    <property type="molecule type" value="Genomic_DNA"/>
</dbReference>
<evidence type="ECO:0000313" key="1">
    <source>
        <dbReference type="EMBL" id="EEV02751.1"/>
    </source>
</evidence>
<sequence>MVQFLSISEIDHYSCSTVMLKSRSCQTGVFIINTHEKITCFWIKSNLSCVKNYILSNKK</sequence>
<accession>C7G613</accession>
<reference evidence="1 2" key="1">
    <citation type="submission" date="2009-08" db="EMBL/GenBank/DDBJ databases">
        <authorList>
            <person name="Weinstock G."/>
            <person name="Sodergren E."/>
            <person name="Clifton S."/>
            <person name="Fulton L."/>
            <person name="Fulton B."/>
            <person name="Courtney L."/>
            <person name="Fronick C."/>
            <person name="Harrison M."/>
            <person name="Strong C."/>
            <person name="Farmer C."/>
            <person name="Delahaunty K."/>
            <person name="Markovic C."/>
            <person name="Hall O."/>
            <person name="Minx P."/>
            <person name="Tomlinson C."/>
            <person name="Mitreva M."/>
            <person name="Nelson J."/>
            <person name="Hou S."/>
            <person name="Wollam A."/>
            <person name="Pepin K.H."/>
            <person name="Johnson M."/>
            <person name="Bhonagiri V."/>
            <person name="Nash W.E."/>
            <person name="Warren W."/>
            <person name="Chinwalla A."/>
            <person name="Mardis E.R."/>
            <person name="Wilson R.K."/>
        </authorList>
    </citation>
    <scope>NUCLEOTIDE SEQUENCE [LARGE SCALE GENOMIC DNA]</scope>
    <source>
        <strain evidence="1 2">L1-82</strain>
    </source>
</reference>